<dbReference type="PANTHER" id="PTHR13096">
    <property type="entry name" value="MINA53 MYC INDUCED NUCLEAR ANTIGEN"/>
    <property type="match status" value="1"/>
</dbReference>
<dbReference type="Pfam" id="PF08007">
    <property type="entry name" value="JmjC_2"/>
    <property type="match status" value="1"/>
</dbReference>
<dbReference type="InterPro" id="IPR039994">
    <property type="entry name" value="NO66-like"/>
</dbReference>
<gene>
    <name evidence="5" type="ORF">H6G74_08445</name>
</gene>
<evidence type="ECO:0000313" key="5">
    <source>
        <dbReference type="EMBL" id="MBD2594359.1"/>
    </source>
</evidence>
<evidence type="ECO:0000256" key="1">
    <source>
        <dbReference type="ARBA" id="ARBA00001954"/>
    </source>
</evidence>
<dbReference type="RefSeq" id="WP_190967235.1">
    <property type="nucleotide sequence ID" value="NZ_JACJTB010000007.1"/>
</dbReference>
<accession>A0ABR8FW76</accession>
<dbReference type="EMBL" id="JACJTB010000007">
    <property type="protein sequence ID" value="MBD2594359.1"/>
    <property type="molecule type" value="Genomic_DNA"/>
</dbReference>
<keyword evidence="3" id="KW-0408">Iron</keyword>
<feature type="domain" description="JmjC" evidence="4">
    <location>
        <begin position="57"/>
        <end position="227"/>
    </location>
</feature>
<dbReference type="SMART" id="SM00558">
    <property type="entry name" value="JmjC"/>
    <property type="match status" value="1"/>
</dbReference>
<keyword evidence="2" id="KW-0479">Metal-binding</keyword>
<comment type="cofactor">
    <cofactor evidence="1">
        <name>Fe(2+)</name>
        <dbReference type="ChEBI" id="CHEBI:29033"/>
    </cofactor>
</comment>
<organism evidence="5 6">
    <name type="scientific">Nostoc spongiaeforme FACHB-130</name>
    <dbReference type="NCBI Taxonomy" id="1357510"/>
    <lineage>
        <taxon>Bacteria</taxon>
        <taxon>Bacillati</taxon>
        <taxon>Cyanobacteriota</taxon>
        <taxon>Cyanophyceae</taxon>
        <taxon>Nostocales</taxon>
        <taxon>Nostocaceae</taxon>
        <taxon>Nostoc</taxon>
    </lineage>
</organism>
<dbReference type="Gene3D" id="2.60.120.650">
    <property type="entry name" value="Cupin"/>
    <property type="match status" value="1"/>
</dbReference>
<dbReference type="PROSITE" id="PS51184">
    <property type="entry name" value="JMJC"/>
    <property type="match status" value="1"/>
</dbReference>
<protein>
    <submittedName>
        <fullName evidence="5">Cupin-like domain-containing protein</fullName>
    </submittedName>
</protein>
<dbReference type="InterPro" id="IPR003347">
    <property type="entry name" value="JmjC_dom"/>
</dbReference>
<evidence type="ECO:0000256" key="3">
    <source>
        <dbReference type="ARBA" id="ARBA00023004"/>
    </source>
</evidence>
<dbReference type="SUPFAM" id="SSF51197">
    <property type="entry name" value="Clavaminate synthase-like"/>
    <property type="match status" value="1"/>
</dbReference>
<sequence>MKTLQELLANFPVDKFFTEFWTKKAIHLSTENCQRWQKIFSWKDLNELLNYHKLKEPDLRFSMNGKSLPETRNRQEWSDRLRQGATLIINGVHHRIPAVAELAANMRHEIGYETHVNLYCSPAKQQGFDCHYDTHDVFILQIEGEKQWFVYEPTVLYPTADMPSSKQQQPQQPPYLECVLQAGDLLYIPKGHWHYAVACEQPSLHLTVGIECQTGLDWLDWLIKDLCENVSWRQSLPAIANSNTNVIEEQLSALRQHLIETLQQPDILQRYIESLNYQHQPQLLVSLPAQMGTNIFPNLFTTQFIWSPLHRIRIKQIDDTQYQVRVGSKQIDLKGIPEKLVENLFNCDEFSLFDIADWSPDLDLEGDIIPLITRLVTEGILLVK</sequence>
<proteinExistence type="predicted"/>
<reference evidence="5 6" key="1">
    <citation type="journal article" date="2020" name="ISME J.">
        <title>Comparative genomics reveals insights into cyanobacterial evolution and habitat adaptation.</title>
        <authorList>
            <person name="Chen M.Y."/>
            <person name="Teng W.K."/>
            <person name="Zhao L."/>
            <person name="Hu C.X."/>
            <person name="Zhou Y.K."/>
            <person name="Han B.P."/>
            <person name="Song L.R."/>
            <person name="Shu W.S."/>
        </authorList>
    </citation>
    <scope>NUCLEOTIDE SEQUENCE [LARGE SCALE GENOMIC DNA]</scope>
    <source>
        <strain evidence="5 6">FACHB-130</strain>
    </source>
</reference>
<dbReference type="Proteomes" id="UP000603457">
    <property type="component" value="Unassembled WGS sequence"/>
</dbReference>
<evidence type="ECO:0000256" key="2">
    <source>
        <dbReference type="ARBA" id="ARBA00022723"/>
    </source>
</evidence>
<keyword evidence="6" id="KW-1185">Reference proteome</keyword>
<evidence type="ECO:0000259" key="4">
    <source>
        <dbReference type="PROSITE" id="PS51184"/>
    </source>
</evidence>
<comment type="caution">
    <text evidence="5">The sequence shown here is derived from an EMBL/GenBank/DDBJ whole genome shotgun (WGS) entry which is preliminary data.</text>
</comment>
<evidence type="ECO:0000313" key="6">
    <source>
        <dbReference type="Proteomes" id="UP000603457"/>
    </source>
</evidence>
<name>A0ABR8FW76_9NOSO</name>
<dbReference type="PANTHER" id="PTHR13096:SF9">
    <property type="entry name" value="BIFUNCTIONAL LYSINE-SPECIFIC DEMETHYLASE AND HISTIDYL-HYDROXYLASE"/>
    <property type="match status" value="1"/>
</dbReference>